<dbReference type="CDD" id="cd11615">
    <property type="entry name" value="SAF_NeuB_like"/>
    <property type="match status" value="1"/>
</dbReference>
<dbReference type="EMBL" id="VWSJ01000001">
    <property type="protein sequence ID" value="MSN95605.1"/>
    <property type="molecule type" value="Genomic_DNA"/>
</dbReference>
<dbReference type="InterPro" id="IPR051690">
    <property type="entry name" value="PseI-like"/>
</dbReference>
<evidence type="ECO:0000259" key="1">
    <source>
        <dbReference type="PROSITE" id="PS50844"/>
    </source>
</evidence>
<evidence type="ECO:0000313" key="2">
    <source>
        <dbReference type="EMBL" id="MSN95605.1"/>
    </source>
</evidence>
<reference evidence="2 3" key="1">
    <citation type="submission" date="2019-09" db="EMBL/GenBank/DDBJ databases">
        <authorList>
            <person name="Silva M."/>
            <person name="Pereira G."/>
            <person name="Lopes-Da-Costa L."/>
            <person name="Silva E."/>
        </authorList>
    </citation>
    <scope>NUCLEOTIDE SEQUENCE [LARGE SCALE GENOMIC DNA]</scope>
    <source>
        <strain evidence="2 3">FMV-PI01</strain>
    </source>
</reference>
<dbReference type="RefSeq" id="WP_154569880.1">
    <property type="nucleotide sequence ID" value="NZ_VWSJ01000001.1"/>
</dbReference>
<keyword evidence="3" id="KW-1185">Reference proteome</keyword>
<dbReference type="Proteomes" id="UP000476338">
    <property type="component" value="Unassembled WGS sequence"/>
</dbReference>
<dbReference type="GO" id="GO:0016051">
    <property type="term" value="P:carbohydrate biosynthetic process"/>
    <property type="evidence" value="ECO:0007669"/>
    <property type="project" value="InterPro"/>
</dbReference>
<reference evidence="2 3" key="2">
    <citation type="submission" date="2020-03" db="EMBL/GenBank/DDBJ databases">
        <title>Campylobacter portucalensis sp. nov., a new species of Campylobacter isolated from the reproductive tract of bulls.</title>
        <authorList>
            <person name="Silva M.F."/>
            <person name="Pereira G."/>
            <person name="Carneiro C."/>
            <person name="Hemphill A."/>
            <person name="Mateus L."/>
            <person name="Lopes-Da-Costa L."/>
            <person name="Silva E."/>
        </authorList>
    </citation>
    <scope>NUCLEOTIDE SEQUENCE [LARGE SCALE GENOMIC DNA]</scope>
    <source>
        <strain evidence="2 3">FMV-PI01</strain>
    </source>
</reference>
<dbReference type="Pfam" id="PF03102">
    <property type="entry name" value="NeuB"/>
    <property type="match status" value="1"/>
</dbReference>
<dbReference type="Gene3D" id="3.90.1210.10">
    <property type="entry name" value="Antifreeze-like/N-acetylneuraminic acid synthase C-terminal domain"/>
    <property type="match status" value="1"/>
</dbReference>
<dbReference type="InterPro" id="IPR013974">
    <property type="entry name" value="SAF"/>
</dbReference>
<dbReference type="SUPFAM" id="SSF51569">
    <property type="entry name" value="Aldolase"/>
    <property type="match status" value="1"/>
</dbReference>
<dbReference type="InterPro" id="IPR006190">
    <property type="entry name" value="SAF_AFP_Neu5Ac"/>
</dbReference>
<organism evidence="2 3">
    <name type="scientific">Campylobacter portucalensis</name>
    <dbReference type="NCBI Taxonomy" id="2608384"/>
    <lineage>
        <taxon>Bacteria</taxon>
        <taxon>Pseudomonadati</taxon>
        <taxon>Campylobacterota</taxon>
        <taxon>Epsilonproteobacteria</taxon>
        <taxon>Campylobacterales</taxon>
        <taxon>Campylobacteraceae</taxon>
        <taxon>Campylobacter</taxon>
    </lineage>
</organism>
<dbReference type="PROSITE" id="PS50844">
    <property type="entry name" value="AFP_LIKE"/>
    <property type="match status" value="1"/>
</dbReference>
<evidence type="ECO:0000313" key="3">
    <source>
        <dbReference type="Proteomes" id="UP000476338"/>
    </source>
</evidence>
<accession>A0A6L5WHX1</accession>
<dbReference type="InterPro" id="IPR013132">
    <property type="entry name" value="PseI/NeuA/B-like_N"/>
</dbReference>
<dbReference type="AlphaFoldDB" id="A0A6L5WHX1"/>
<dbReference type="Pfam" id="PF08666">
    <property type="entry name" value="SAF"/>
    <property type="match status" value="1"/>
</dbReference>
<dbReference type="Gene3D" id="3.20.20.70">
    <property type="entry name" value="Aldolase class I"/>
    <property type="match status" value="1"/>
</dbReference>
<dbReference type="InterPro" id="IPR057736">
    <property type="entry name" value="SAF_PseI/NeuA/NeuB"/>
</dbReference>
<name>A0A6L5WHX1_9BACT</name>
<gene>
    <name evidence="2" type="ORF">F1B92_00060</name>
</gene>
<protein>
    <submittedName>
        <fullName evidence="2">Polyhydroxyalkanoate biosynthesis repressor PhaR</fullName>
    </submittedName>
</protein>
<dbReference type="PANTHER" id="PTHR42966:SF1">
    <property type="entry name" value="SIALIC ACID SYNTHASE"/>
    <property type="match status" value="1"/>
</dbReference>
<dbReference type="PANTHER" id="PTHR42966">
    <property type="entry name" value="N-ACETYLNEURAMINATE SYNTHASE"/>
    <property type="match status" value="1"/>
</dbReference>
<sequence>MNENVEFEIAGLKVGYKHDPLIICEIGINHEGSLKTAFEMVDSAARAGAKIIKHQTHIIEDEMSDEAKNVIPGNADVSIYEIMKRCALNEDDEIKLQKYVESKKMIFISTPFSRAAALRLEKMNIPAYKIGSGECNNYPLIELIASFKKPIILSTGMNSIESIKKSVQIIRAAKVPYALLHCTNVYPTKYKDVRLGAMKELAANFPDAVIGLSDHTTNNLACIGAIAIGASIVERHYTDTVDRVGPDIVCSMDESAFKELNYASKALKQMRGGKKDEIIADEKPTKDFAFASVVADRDIKKGEILSRENLWVKRPGNGDFNADDYYKLLGKVAKNDITKNSQIKFSHICEQEN</sequence>
<dbReference type="InterPro" id="IPR013785">
    <property type="entry name" value="Aldolase_TIM"/>
</dbReference>
<comment type="caution">
    <text evidence="2">The sequence shown here is derived from an EMBL/GenBank/DDBJ whole genome shotgun (WGS) entry which is preliminary data.</text>
</comment>
<dbReference type="GO" id="GO:0047444">
    <property type="term" value="F:N-acylneuraminate-9-phosphate synthase activity"/>
    <property type="evidence" value="ECO:0007669"/>
    <property type="project" value="TreeGrafter"/>
</dbReference>
<dbReference type="InterPro" id="IPR036732">
    <property type="entry name" value="AFP_Neu5c_C_sf"/>
</dbReference>
<feature type="domain" description="AFP-like" evidence="1">
    <location>
        <begin position="292"/>
        <end position="351"/>
    </location>
</feature>
<dbReference type="SMART" id="SM00858">
    <property type="entry name" value="SAF"/>
    <property type="match status" value="1"/>
</dbReference>
<proteinExistence type="predicted"/>
<dbReference type="SUPFAM" id="SSF51269">
    <property type="entry name" value="AFP III-like domain"/>
    <property type="match status" value="1"/>
</dbReference>